<sequence length="140" mass="15488">MGWFKVPNRMHNVFRLRQPMQHSTPPPSAAAIPSSPAVSISSAAAALISLLHLSPAAVPSQLRHLLLPSAASLSAHHLLLPSTAAIWRWRWYGRLVPATAVPELPDAAAATSRGLDTWIDFQRLIFRDGFVRFVDFEWFS</sequence>
<gene>
    <name evidence="1" type="ORF">HYC85_003432</name>
</gene>
<proteinExistence type="predicted"/>
<keyword evidence="2" id="KW-1185">Reference proteome</keyword>
<dbReference type="AlphaFoldDB" id="A0A7J7IBA2"/>
<name>A0A7J7IBA2_CAMSI</name>
<reference evidence="2" key="1">
    <citation type="journal article" date="2020" name="Nat. Commun.">
        <title>Genome assembly of wild tea tree DASZ reveals pedigree and selection history of tea varieties.</title>
        <authorList>
            <person name="Zhang W."/>
            <person name="Zhang Y."/>
            <person name="Qiu H."/>
            <person name="Guo Y."/>
            <person name="Wan H."/>
            <person name="Zhang X."/>
            <person name="Scossa F."/>
            <person name="Alseekh S."/>
            <person name="Zhang Q."/>
            <person name="Wang P."/>
            <person name="Xu L."/>
            <person name="Schmidt M.H."/>
            <person name="Jia X."/>
            <person name="Li D."/>
            <person name="Zhu A."/>
            <person name="Guo F."/>
            <person name="Chen W."/>
            <person name="Ni D."/>
            <person name="Usadel B."/>
            <person name="Fernie A.R."/>
            <person name="Wen W."/>
        </authorList>
    </citation>
    <scope>NUCLEOTIDE SEQUENCE [LARGE SCALE GENOMIC DNA]</scope>
    <source>
        <strain evidence="2">cv. G240</strain>
    </source>
</reference>
<evidence type="ECO:0000313" key="2">
    <source>
        <dbReference type="Proteomes" id="UP000593564"/>
    </source>
</evidence>
<evidence type="ECO:0000313" key="1">
    <source>
        <dbReference type="EMBL" id="KAF5962223.1"/>
    </source>
</evidence>
<comment type="caution">
    <text evidence="1">The sequence shown here is derived from an EMBL/GenBank/DDBJ whole genome shotgun (WGS) entry which is preliminary data.</text>
</comment>
<accession>A0A7J7IBA2</accession>
<reference evidence="1 2" key="2">
    <citation type="submission" date="2020-07" db="EMBL/GenBank/DDBJ databases">
        <title>Genome assembly of wild tea tree DASZ reveals pedigree and selection history of tea varieties.</title>
        <authorList>
            <person name="Zhang W."/>
        </authorList>
    </citation>
    <scope>NUCLEOTIDE SEQUENCE [LARGE SCALE GENOMIC DNA]</scope>
    <source>
        <strain evidence="2">cv. G240</strain>
        <tissue evidence="1">Leaf</tissue>
    </source>
</reference>
<protein>
    <submittedName>
        <fullName evidence="1">Uncharacterized protein</fullName>
    </submittedName>
</protein>
<dbReference type="Proteomes" id="UP000593564">
    <property type="component" value="Unassembled WGS sequence"/>
</dbReference>
<organism evidence="1 2">
    <name type="scientific">Camellia sinensis</name>
    <name type="common">Tea plant</name>
    <name type="synonym">Thea sinensis</name>
    <dbReference type="NCBI Taxonomy" id="4442"/>
    <lineage>
        <taxon>Eukaryota</taxon>
        <taxon>Viridiplantae</taxon>
        <taxon>Streptophyta</taxon>
        <taxon>Embryophyta</taxon>
        <taxon>Tracheophyta</taxon>
        <taxon>Spermatophyta</taxon>
        <taxon>Magnoliopsida</taxon>
        <taxon>eudicotyledons</taxon>
        <taxon>Gunneridae</taxon>
        <taxon>Pentapetalae</taxon>
        <taxon>asterids</taxon>
        <taxon>Ericales</taxon>
        <taxon>Theaceae</taxon>
        <taxon>Camellia</taxon>
    </lineage>
</organism>
<dbReference type="EMBL" id="JACBKZ010000001">
    <property type="protein sequence ID" value="KAF5962223.1"/>
    <property type="molecule type" value="Genomic_DNA"/>
</dbReference>